<evidence type="ECO:0008006" key="3">
    <source>
        <dbReference type="Google" id="ProtNLM"/>
    </source>
</evidence>
<evidence type="ECO:0000313" key="1">
    <source>
        <dbReference type="EMBL" id="CAL2101365.1"/>
    </source>
</evidence>
<dbReference type="EMBL" id="CAXJIO010000004">
    <property type="protein sequence ID" value="CAL2101365.1"/>
    <property type="molecule type" value="Genomic_DNA"/>
</dbReference>
<sequence>MWILNKKLLYLLLLISCTIQAQDILFVGNSLTYYNNMPKILELLAEENGVQIQTTSLCFPNYAIIDHLDSGKLQHLLKKQSFDYVIVQQGPSSQAQGKQMLFADGAKVKALCKQYKAQLGYYMVWPSLQYYYTFDKVIKNHTLAAQKNKALLFPVGVVWKKYNTYKSKTLLYDSDNFHPSKAGSFLAALTIFHTLYPKKNLYQLPYENYSNWVNDKDSFQLIVKLVSEPK</sequence>
<dbReference type="SUPFAM" id="SSF52266">
    <property type="entry name" value="SGNH hydrolase"/>
    <property type="match status" value="1"/>
</dbReference>
<keyword evidence="2" id="KW-1185">Reference proteome</keyword>
<reference evidence="1 2" key="1">
    <citation type="submission" date="2024-05" db="EMBL/GenBank/DDBJ databases">
        <authorList>
            <person name="Duchaud E."/>
        </authorList>
    </citation>
    <scope>NUCLEOTIDE SEQUENCE [LARGE SCALE GENOMIC DNA]</scope>
    <source>
        <strain evidence="1">Ena-SAMPLE-TAB-13-05-2024-13:56:06:370-140308</strain>
    </source>
</reference>
<accession>A0ABP1ESB6</accession>
<comment type="caution">
    <text evidence="1">The sequence shown here is derived from an EMBL/GenBank/DDBJ whole genome shotgun (WGS) entry which is preliminary data.</text>
</comment>
<protein>
    <recommendedName>
        <fullName evidence="3">SGNH/GDSL hydrolase family protein</fullName>
    </recommendedName>
</protein>
<dbReference type="Gene3D" id="3.40.50.1110">
    <property type="entry name" value="SGNH hydrolase"/>
    <property type="match status" value="1"/>
</dbReference>
<evidence type="ECO:0000313" key="2">
    <source>
        <dbReference type="Proteomes" id="UP001497527"/>
    </source>
</evidence>
<name>A0ABP1ESB6_9FLAO</name>
<dbReference type="RefSeq" id="WP_348714129.1">
    <property type="nucleotide sequence ID" value="NZ_CAXJIO010000004.1"/>
</dbReference>
<proteinExistence type="predicted"/>
<organism evidence="1 2">
    <name type="scientific">Tenacibaculum polynesiense</name>
    <dbReference type="NCBI Taxonomy" id="3137857"/>
    <lineage>
        <taxon>Bacteria</taxon>
        <taxon>Pseudomonadati</taxon>
        <taxon>Bacteroidota</taxon>
        <taxon>Flavobacteriia</taxon>
        <taxon>Flavobacteriales</taxon>
        <taxon>Flavobacteriaceae</taxon>
        <taxon>Tenacibaculum</taxon>
    </lineage>
</organism>
<dbReference type="InterPro" id="IPR036514">
    <property type="entry name" value="SGNH_hydro_sf"/>
</dbReference>
<gene>
    <name evidence="1" type="ORF">T190423A01A_130045</name>
</gene>
<dbReference type="Proteomes" id="UP001497527">
    <property type="component" value="Unassembled WGS sequence"/>
</dbReference>